<keyword evidence="1" id="KW-0805">Transcription regulation</keyword>
<dbReference type="InterPro" id="IPR038638">
    <property type="entry name" value="RbpA_sf"/>
</dbReference>
<dbReference type="GO" id="GO:0001000">
    <property type="term" value="F:bacterial-type RNA polymerase core enzyme binding"/>
    <property type="evidence" value="ECO:0007669"/>
    <property type="project" value="UniProtKB-UniRule"/>
</dbReference>
<dbReference type="Gene3D" id="2.20.28.270">
    <property type="entry name" value="RNA polymerase-binding protein A"/>
    <property type="match status" value="1"/>
</dbReference>
<dbReference type="GO" id="GO:0045893">
    <property type="term" value="P:positive regulation of DNA-templated transcription"/>
    <property type="evidence" value="ECO:0007669"/>
    <property type="project" value="UniProtKB-UniRule"/>
</dbReference>
<keyword evidence="1" id="KW-0862">Zinc</keyword>
<name>A0A6J4KEX4_9ACTN</name>
<evidence type="ECO:0000256" key="1">
    <source>
        <dbReference type="HAMAP-Rule" id="MF_01483"/>
    </source>
</evidence>
<comment type="function">
    <text evidence="1">Binds to RNA polymerase (RNAP), stimulating transcription from principal, but not alternative sigma factor promoters.</text>
</comment>
<dbReference type="InterPro" id="IPR025182">
    <property type="entry name" value="RNApol-bd_RbpA"/>
</dbReference>
<reference evidence="2" key="1">
    <citation type="submission" date="2020-02" db="EMBL/GenBank/DDBJ databases">
        <authorList>
            <person name="Meier V. D."/>
        </authorList>
    </citation>
    <scope>NUCLEOTIDE SEQUENCE</scope>
    <source>
        <strain evidence="2">AVDCRST_MAG07</strain>
    </source>
</reference>
<feature type="binding site" evidence="1">
    <location>
        <position position="38"/>
    </location>
    <ligand>
        <name>Zn(2+)</name>
        <dbReference type="ChEBI" id="CHEBI:29105"/>
    </ligand>
</feature>
<keyword evidence="1" id="KW-0479">Metal-binding</keyword>
<organism evidence="2">
    <name type="scientific">uncultured Frankineae bacterium</name>
    <dbReference type="NCBI Taxonomy" id="437475"/>
    <lineage>
        <taxon>Bacteria</taxon>
        <taxon>Bacillati</taxon>
        <taxon>Actinomycetota</taxon>
        <taxon>Actinomycetes</taxon>
        <taxon>Frankiales</taxon>
        <taxon>environmental samples</taxon>
    </lineage>
</organism>
<feature type="binding site" evidence="1">
    <location>
        <position position="34"/>
    </location>
    <ligand>
        <name>Zn(2+)</name>
        <dbReference type="ChEBI" id="CHEBI:29105"/>
    </ligand>
</feature>
<comment type="similarity">
    <text evidence="1">Belongs to the RNA polymerase-binding protein RbpA family.</text>
</comment>
<dbReference type="GO" id="GO:0008270">
    <property type="term" value="F:zinc ion binding"/>
    <property type="evidence" value="ECO:0007669"/>
    <property type="project" value="UniProtKB-UniRule"/>
</dbReference>
<keyword evidence="1" id="KW-0804">Transcription</keyword>
<dbReference type="HAMAP" id="MF_01483">
    <property type="entry name" value="RbpA"/>
    <property type="match status" value="1"/>
</dbReference>
<sequence>MSDRVLRGTRLGAVSYESDRHTEFAPRLRTVYDCPSGHETAVPFAAEADIPSTWECKVCGAPALLRDGAPPEEKKGKPARTHWDMLLERRSTEELEEVLAERLAVLHEHQGKVKAALKSERAKDKKSA</sequence>
<feature type="binding site" evidence="1">
    <location>
        <position position="56"/>
    </location>
    <ligand>
        <name>Zn(2+)</name>
        <dbReference type="ChEBI" id="CHEBI:29105"/>
    </ligand>
</feature>
<protein>
    <recommendedName>
        <fullName evidence="1">RNA polymerase-binding protein RbpA</fullName>
    </recommendedName>
</protein>
<comment type="cofactor">
    <cofactor evidence="1">
        <name>Zn(2+)</name>
        <dbReference type="ChEBI" id="CHEBI:29105"/>
    </cofactor>
    <text evidence="1">Bind 1 Zn(2+) per subunit.</text>
</comment>
<dbReference type="Pfam" id="PF13397">
    <property type="entry name" value="RbpA"/>
    <property type="match status" value="1"/>
</dbReference>
<dbReference type="EMBL" id="CADCUB010000001">
    <property type="protein sequence ID" value="CAA9302913.1"/>
    <property type="molecule type" value="Genomic_DNA"/>
</dbReference>
<evidence type="ECO:0000313" key="2">
    <source>
        <dbReference type="EMBL" id="CAA9302913.1"/>
    </source>
</evidence>
<gene>
    <name evidence="1" type="primary">rbpA</name>
    <name evidence="2" type="ORF">AVDCRST_MAG07-1012</name>
</gene>
<comment type="subunit">
    <text evidence="1">Forms a complex with the RNAP catalytic core and with free principal sigma factors.</text>
</comment>
<feature type="binding site" evidence="1">
    <location>
        <position position="59"/>
    </location>
    <ligand>
        <name>Zn(2+)</name>
        <dbReference type="ChEBI" id="CHEBI:29105"/>
    </ligand>
</feature>
<dbReference type="AlphaFoldDB" id="A0A6J4KEX4"/>
<accession>A0A6J4KEX4</accession>
<proteinExistence type="inferred from homology"/>